<name>A0A4D6LEK8_VIGUN</name>
<gene>
    <name evidence="1" type="ORF">DEO72_LG3g1582</name>
</gene>
<organism evidence="1 2">
    <name type="scientific">Vigna unguiculata</name>
    <name type="common">Cowpea</name>
    <dbReference type="NCBI Taxonomy" id="3917"/>
    <lineage>
        <taxon>Eukaryota</taxon>
        <taxon>Viridiplantae</taxon>
        <taxon>Streptophyta</taxon>
        <taxon>Embryophyta</taxon>
        <taxon>Tracheophyta</taxon>
        <taxon>Spermatophyta</taxon>
        <taxon>Magnoliopsida</taxon>
        <taxon>eudicotyledons</taxon>
        <taxon>Gunneridae</taxon>
        <taxon>Pentapetalae</taxon>
        <taxon>rosids</taxon>
        <taxon>fabids</taxon>
        <taxon>Fabales</taxon>
        <taxon>Fabaceae</taxon>
        <taxon>Papilionoideae</taxon>
        <taxon>50 kb inversion clade</taxon>
        <taxon>NPAAA clade</taxon>
        <taxon>indigoferoid/millettioid clade</taxon>
        <taxon>Phaseoleae</taxon>
        <taxon>Vigna</taxon>
    </lineage>
</organism>
<protein>
    <submittedName>
        <fullName evidence="1">Uncharacterized protein</fullName>
    </submittedName>
</protein>
<sequence length="95" mass="10250">MGADANGDGVVRVRGRCSMKVLMVRGSSRWWSCSCFQRGADANCCGWCRWCCHCGFHRSCRNSRCGNGYLKVGELRRVDGGRAKAAGGAGGRGEN</sequence>
<reference evidence="1 2" key="1">
    <citation type="submission" date="2019-04" db="EMBL/GenBank/DDBJ databases">
        <title>An improved genome assembly and genetic linkage map for asparagus bean, Vigna unguiculata ssp. sesquipedialis.</title>
        <authorList>
            <person name="Xia Q."/>
            <person name="Zhang R."/>
            <person name="Dong Y."/>
        </authorList>
    </citation>
    <scope>NUCLEOTIDE SEQUENCE [LARGE SCALE GENOMIC DNA]</scope>
    <source>
        <tissue evidence="1">Leaf</tissue>
    </source>
</reference>
<dbReference type="AlphaFoldDB" id="A0A4D6LEK8"/>
<dbReference type="EMBL" id="CP039347">
    <property type="protein sequence ID" value="QCD87051.1"/>
    <property type="molecule type" value="Genomic_DNA"/>
</dbReference>
<dbReference type="Proteomes" id="UP000501690">
    <property type="component" value="Linkage Group LG3"/>
</dbReference>
<keyword evidence="2" id="KW-1185">Reference proteome</keyword>
<proteinExistence type="predicted"/>
<evidence type="ECO:0000313" key="1">
    <source>
        <dbReference type="EMBL" id="QCD87051.1"/>
    </source>
</evidence>
<accession>A0A4D6LEK8</accession>
<evidence type="ECO:0000313" key="2">
    <source>
        <dbReference type="Proteomes" id="UP000501690"/>
    </source>
</evidence>